<dbReference type="InterPro" id="IPR023168">
    <property type="entry name" value="GatB_Yqey_C_2"/>
</dbReference>
<dbReference type="InterPro" id="IPR003789">
    <property type="entry name" value="Asn/Gln_tRNA_amidoTrase-B-like"/>
</dbReference>
<name>A0A1H8FS49_9PROT</name>
<dbReference type="PANTHER" id="PTHR28055:SF1">
    <property type="entry name" value="ALTERED INHERITANCE OF MITOCHONDRIA PROTEIN 41, MITOCHONDRIAL"/>
    <property type="match status" value="1"/>
</dbReference>
<dbReference type="AlphaFoldDB" id="A0A1H8FS49"/>
<dbReference type="GO" id="GO:0016884">
    <property type="term" value="F:carbon-nitrogen ligase activity, with glutamine as amido-N-donor"/>
    <property type="evidence" value="ECO:0007669"/>
    <property type="project" value="InterPro"/>
</dbReference>
<dbReference type="SUPFAM" id="SSF89095">
    <property type="entry name" value="GatB/YqeY motif"/>
    <property type="match status" value="1"/>
</dbReference>
<proteinExistence type="predicted"/>
<dbReference type="PANTHER" id="PTHR28055">
    <property type="entry name" value="ALTERED INHERITANCE OF MITOCHONDRIA PROTEIN 41, MITOCHONDRIAL"/>
    <property type="match status" value="1"/>
</dbReference>
<dbReference type="InterPro" id="IPR042184">
    <property type="entry name" value="YqeY/Aim41_N"/>
</dbReference>
<gene>
    <name evidence="1" type="ORF">SAMN05216325_11466</name>
</gene>
<dbReference type="STRING" id="917.SAMN05216326_11422"/>
<dbReference type="OrthoDB" id="9788127at2"/>
<evidence type="ECO:0000313" key="2">
    <source>
        <dbReference type="Proteomes" id="UP000199459"/>
    </source>
</evidence>
<evidence type="ECO:0000313" key="1">
    <source>
        <dbReference type="EMBL" id="SEN34631.1"/>
    </source>
</evidence>
<accession>A0A1H8FS49</accession>
<dbReference type="Gene3D" id="1.10.1510.10">
    <property type="entry name" value="Uncharacterised protein YqeY/AIM41 PF09424, N-terminal domain"/>
    <property type="match status" value="1"/>
</dbReference>
<organism evidence="1 2">
    <name type="scientific">Nitrosomonas marina</name>
    <dbReference type="NCBI Taxonomy" id="917"/>
    <lineage>
        <taxon>Bacteria</taxon>
        <taxon>Pseudomonadati</taxon>
        <taxon>Pseudomonadota</taxon>
        <taxon>Betaproteobacteria</taxon>
        <taxon>Nitrosomonadales</taxon>
        <taxon>Nitrosomonadaceae</taxon>
        <taxon>Nitrosomonas</taxon>
    </lineage>
</organism>
<protein>
    <recommendedName>
        <fullName evidence="3">Glutamyl-tRNA amidotransferase</fullName>
    </recommendedName>
</protein>
<dbReference type="Pfam" id="PF09424">
    <property type="entry name" value="YqeY"/>
    <property type="match status" value="1"/>
</dbReference>
<reference evidence="1 2" key="1">
    <citation type="submission" date="2016-10" db="EMBL/GenBank/DDBJ databases">
        <authorList>
            <person name="de Groot N.N."/>
        </authorList>
    </citation>
    <scope>NUCLEOTIDE SEQUENCE [LARGE SCALE GENOMIC DNA]</scope>
    <source>
        <strain evidence="1 2">Nm22</strain>
    </source>
</reference>
<sequence length="148" mass="16297">MSLKQKITDDMKAAMRTGDTRQRDTIRLLQAAIKQREVDDRQELDDVAIVTVIEKMLKQRRDSIEQYEGAGRSDLAAAEKEEVNILSVYMPKGLADEEIETLVAEAISTVDAKGMQDMGKVMAILKSNIAGRADMAKVSAIVKAKISG</sequence>
<dbReference type="Gene3D" id="1.10.10.410">
    <property type="match status" value="1"/>
</dbReference>
<dbReference type="Proteomes" id="UP000199459">
    <property type="component" value="Unassembled WGS sequence"/>
</dbReference>
<evidence type="ECO:0008006" key="3">
    <source>
        <dbReference type="Google" id="ProtNLM"/>
    </source>
</evidence>
<dbReference type="InterPro" id="IPR019004">
    <property type="entry name" value="YqeY/Aim41"/>
</dbReference>
<dbReference type="RefSeq" id="WP_090632744.1">
    <property type="nucleotide sequence ID" value="NZ_FOCP01000014.1"/>
</dbReference>
<dbReference type="EMBL" id="FOCP01000014">
    <property type="protein sequence ID" value="SEN34631.1"/>
    <property type="molecule type" value="Genomic_DNA"/>
</dbReference>